<evidence type="ECO:0000259" key="3">
    <source>
        <dbReference type="Pfam" id="PF00501"/>
    </source>
</evidence>
<dbReference type="PROSITE" id="PS00455">
    <property type="entry name" value="AMP_BINDING"/>
    <property type="match status" value="1"/>
</dbReference>
<evidence type="ECO:0000313" key="4">
    <source>
        <dbReference type="EMBL" id="THC97369.1"/>
    </source>
</evidence>
<dbReference type="Gene3D" id="3.30.300.30">
    <property type="match status" value="1"/>
</dbReference>
<organism evidence="4 5">
    <name type="scientific">Aspergillus tanneri</name>
    <dbReference type="NCBI Taxonomy" id="1220188"/>
    <lineage>
        <taxon>Eukaryota</taxon>
        <taxon>Fungi</taxon>
        <taxon>Dikarya</taxon>
        <taxon>Ascomycota</taxon>
        <taxon>Pezizomycotina</taxon>
        <taxon>Eurotiomycetes</taxon>
        <taxon>Eurotiomycetidae</taxon>
        <taxon>Eurotiales</taxon>
        <taxon>Aspergillaceae</taxon>
        <taxon>Aspergillus</taxon>
        <taxon>Aspergillus subgen. Circumdati</taxon>
    </lineage>
</organism>
<dbReference type="Gene3D" id="3.40.50.12780">
    <property type="entry name" value="N-terminal domain of ligase-like"/>
    <property type="match status" value="1"/>
</dbReference>
<proteinExistence type="inferred from homology"/>
<dbReference type="Pfam" id="PF00501">
    <property type="entry name" value="AMP-binding"/>
    <property type="match status" value="1"/>
</dbReference>
<comment type="caution">
    <text evidence="4">The sequence shown here is derived from an EMBL/GenBank/DDBJ whole genome shotgun (WGS) entry which is preliminary data.</text>
</comment>
<dbReference type="EMBL" id="SOSA01000077">
    <property type="protein sequence ID" value="THC97369.1"/>
    <property type="molecule type" value="Genomic_DNA"/>
</dbReference>
<keyword evidence="5" id="KW-1185">Reference proteome</keyword>
<dbReference type="SUPFAM" id="SSF56801">
    <property type="entry name" value="Acetyl-CoA synthetase-like"/>
    <property type="match status" value="1"/>
</dbReference>
<dbReference type="VEuPathDB" id="FungiDB:EYZ11_003142"/>
<dbReference type="InterPro" id="IPR000873">
    <property type="entry name" value="AMP-dep_synth/lig_dom"/>
</dbReference>
<name>A0A4S3JNW3_9EURO</name>
<dbReference type="PANTHER" id="PTHR43201:SF8">
    <property type="entry name" value="ACYL-COA SYNTHETASE FAMILY MEMBER 3"/>
    <property type="match status" value="1"/>
</dbReference>
<dbReference type="STRING" id="1220188.A0A4S3JNW3"/>
<sequence length="563" mass="63380">MVNLTTLKLPNEPMFKGLVWLAENEPEPAIFDSRYGVEADIVQLLADVHQVRQLLYETLPEGLFDTQGRICKEKPFIGVLIPTSYDFIVAAVAILAVGGAIMPLGLNLLCEESSELLNRCSATGIVTNMEHHYRALQMQEHGRSHNKHWPIIPITTIYGSPAQRKNINIRPEVDPAMTITPNTPSAIIFTSGTSGPPKGVVHVRRLFNYTTLRTEPKTSLCYQPAHWVSGFLLLICRPLCGHRLVISNSSWGDLWEALRKGGIHGFWGVPTTWEKMKTYFDENIKPQGPEMVQEYLRGIESLETIRVTGAFATPEVKNFWKDLFGRPMESGYSTTELGGMGISCVPDTNHEIERCIGEPQPDVTVKLSDGDSGELLVKTPPIFSHYLNDPVATEAAFDSDGYFRTGEFVRQVGTQYVLDGRFKTDFIRTKGHRISILEVESQLIALPYVSEGYVLEAADRDGDRVAALIRLRPDVLKSPSVRQLRIDLHRTLYAFQLPTALRFLRDGEDVPRTDTGKLIRRRAAQTYFAPREDYSYPDEVETCDWHEEVGDGVKAWDWGGRPY</sequence>
<accession>A0A4S3JNW3</accession>
<gene>
    <name evidence="4" type="ORF">EYZ11_003142</name>
</gene>
<dbReference type="InterPro" id="IPR042099">
    <property type="entry name" value="ANL_N_sf"/>
</dbReference>
<keyword evidence="2" id="KW-1133">Transmembrane helix</keyword>
<dbReference type="GO" id="GO:0031956">
    <property type="term" value="F:medium-chain fatty acid-CoA ligase activity"/>
    <property type="evidence" value="ECO:0007669"/>
    <property type="project" value="TreeGrafter"/>
</dbReference>
<evidence type="ECO:0000256" key="1">
    <source>
        <dbReference type="ARBA" id="ARBA00006432"/>
    </source>
</evidence>
<keyword evidence="2" id="KW-0812">Transmembrane</keyword>
<reference evidence="4 5" key="1">
    <citation type="submission" date="2019-03" db="EMBL/GenBank/DDBJ databases">
        <title>The genome sequence of a newly discovered highly antifungal drug resistant Aspergillus species, Aspergillus tanneri NIH 1004.</title>
        <authorList>
            <person name="Mounaud S."/>
            <person name="Singh I."/>
            <person name="Joardar V."/>
            <person name="Pakala S."/>
            <person name="Pakala S."/>
            <person name="Venepally P."/>
            <person name="Hoover J."/>
            <person name="Nierman W."/>
            <person name="Chung J."/>
            <person name="Losada L."/>
        </authorList>
    </citation>
    <scope>NUCLEOTIDE SEQUENCE [LARGE SCALE GENOMIC DNA]</scope>
    <source>
        <strain evidence="4 5">NIH1004</strain>
    </source>
</reference>
<feature type="domain" description="AMP-dependent synthetase/ligase" evidence="3">
    <location>
        <begin position="73"/>
        <end position="387"/>
    </location>
</feature>
<evidence type="ECO:0000313" key="5">
    <source>
        <dbReference type="Proteomes" id="UP000308092"/>
    </source>
</evidence>
<keyword evidence="2" id="KW-0472">Membrane</keyword>
<dbReference type="CDD" id="cd04433">
    <property type="entry name" value="AFD_class_I"/>
    <property type="match status" value="1"/>
</dbReference>
<dbReference type="PANTHER" id="PTHR43201">
    <property type="entry name" value="ACYL-COA SYNTHETASE"/>
    <property type="match status" value="1"/>
</dbReference>
<dbReference type="GO" id="GO:0006631">
    <property type="term" value="P:fatty acid metabolic process"/>
    <property type="evidence" value="ECO:0007669"/>
    <property type="project" value="TreeGrafter"/>
</dbReference>
<comment type="similarity">
    <text evidence="1">Belongs to the ATP-dependent AMP-binding enzyme family.</text>
</comment>
<feature type="transmembrane region" description="Helical" evidence="2">
    <location>
        <begin position="87"/>
        <end position="109"/>
    </location>
</feature>
<dbReference type="AlphaFoldDB" id="A0A4S3JNW3"/>
<protein>
    <recommendedName>
        <fullName evidence="3">AMP-dependent synthetase/ligase domain-containing protein</fullName>
    </recommendedName>
</protein>
<evidence type="ECO:0000256" key="2">
    <source>
        <dbReference type="SAM" id="Phobius"/>
    </source>
</evidence>
<dbReference type="InterPro" id="IPR020845">
    <property type="entry name" value="AMP-binding_CS"/>
</dbReference>
<dbReference type="InterPro" id="IPR045851">
    <property type="entry name" value="AMP-bd_C_sf"/>
</dbReference>
<dbReference type="Proteomes" id="UP000308092">
    <property type="component" value="Unassembled WGS sequence"/>
</dbReference>